<organism evidence="3 4">
    <name type="scientific">Alosa alosa</name>
    <name type="common">allis shad</name>
    <dbReference type="NCBI Taxonomy" id="278164"/>
    <lineage>
        <taxon>Eukaryota</taxon>
        <taxon>Metazoa</taxon>
        <taxon>Chordata</taxon>
        <taxon>Craniata</taxon>
        <taxon>Vertebrata</taxon>
        <taxon>Euteleostomi</taxon>
        <taxon>Actinopterygii</taxon>
        <taxon>Neopterygii</taxon>
        <taxon>Teleostei</taxon>
        <taxon>Clupei</taxon>
        <taxon>Clupeiformes</taxon>
        <taxon>Clupeoidei</taxon>
        <taxon>Clupeidae</taxon>
        <taxon>Alosa</taxon>
    </lineage>
</organism>
<keyword evidence="2" id="KW-1133">Transmembrane helix</keyword>
<evidence type="ECO:0000313" key="3">
    <source>
        <dbReference type="EMBL" id="KAG5279049.1"/>
    </source>
</evidence>
<sequence length="267" mass="30196">MRPITTQSSQRDSLTSALVYTPIQFVFVVSVFYLHRYLDYKIDMMEWRLVVWLIVLPPALVNGEVVYLSQKRNGSIELACLSTTSGPFAFYLKREWLQPNKEVLFIHQGHDPTFGPDETDRSRIRVFENLRSGQVNVSISHLQGSDTDRYICEFVFPDVTDDRKEPGRDKFLLYVADHVEQPCSCSSYPVLLYTIAGAIGLLLLIILGLTVAYCGKARNGSKPQPAVPIYEEMAGLQSGNSKAFCDPGHFGESEYVKPRRENPYSSP</sequence>
<reference evidence="3" key="1">
    <citation type="submission" date="2020-10" db="EMBL/GenBank/DDBJ databases">
        <title>Chromosome-scale genome assembly of the Allis shad, Alosa alosa.</title>
        <authorList>
            <person name="Margot Z."/>
            <person name="Christophe K."/>
            <person name="Cabau C."/>
            <person name="Louis A."/>
            <person name="Berthelot C."/>
            <person name="Parey E."/>
            <person name="Roest Crollius H."/>
            <person name="Montfort J."/>
            <person name="Robinson-Rechavi M."/>
            <person name="Bucao C."/>
            <person name="Bouchez O."/>
            <person name="Gislard M."/>
            <person name="Lluch J."/>
            <person name="Milhes M."/>
            <person name="Lampietro C."/>
            <person name="Lopez Roques C."/>
            <person name="Donnadieu C."/>
            <person name="Braasch I."/>
            <person name="Desvignes T."/>
            <person name="Postlethwait J."/>
            <person name="Bobe J."/>
            <person name="Guiguen Y."/>
        </authorList>
    </citation>
    <scope>NUCLEOTIDE SEQUENCE</scope>
    <source>
        <strain evidence="3">M-15738</strain>
        <tissue evidence="3">Blood</tissue>
    </source>
</reference>
<evidence type="ECO:0000313" key="4">
    <source>
        <dbReference type="Proteomes" id="UP000823561"/>
    </source>
</evidence>
<keyword evidence="2" id="KW-0472">Membrane</keyword>
<dbReference type="InterPro" id="IPR039090">
    <property type="entry name" value="CD7"/>
</dbReference>
<feature type="transmembrane region" description="Helical" evidence="2">
    <location>
        <begin position="47"/>
        <end position="68"/>
    </location>
</feature>
<proteinExistence type="predicted"/>
<dbReference type="GO" id="GO:0002250">
    <property type="term" value="P:adaptive immune response"/>
    <property type="evidence" value="ECO:0007669"/>
    <property type="project" value="InterPro"/>
</dbReference>
<feature type="transmembrane region" description="Helical" evidence="2">
    <location>
        <begin position="17"/>
        <end position="35"/>
    </location>
</feature>
<keyword evidence="2" id="KW-0812">Transmembrane</keyword>
<name>A0AAV6GVI1_9TELE</name>
<accession>A0AAV6GVI1</accession>
<keyword evidence="4" id="KW-1185">Reference proteome</keyword>
<dbReference type="AlphaFoldDB" id="A0AAV6GVI1"/>
<evidence type="ECO:0008006" key="5">
    <source>
        <dbReference type="Google" id="ProtNLM"/>
    </source>
</evidence>
<gene>
    <name evidence="3" type="ORF">AALO_G00105550</name>
</gene>
<protein>
    <recommendedName>
        <fullName evidence="5">Ig-like domain-containing protein</fullName>
    </recommendedName>
</protein>
<dbReference type="Gene3D" id="2.60.40.10">
    <property type="entry name" value="Immunoglobulins"/>
    <property type="match status" value="1"/>
</dbReference>
<feature type="compositionally biased region" description="Basic and acidic residues" evidence="1">
    <location>
        <begin position="249"/>
        <end position="267"/>
    </location>
</feature>
<evidence type="ECO:0000256" key="1">
    <source>
        <dbReference type="SAM" id="MobiDB-lite"/>
    </source>
</evidence>
<feature type="region of interest" description="Disordered" evidence="1">
    <location>
        <begin position="247"/>
        <end position="267"/>
    </location>
</feature>
<evidence type="ECO:0000256" key="2">
    <source>
        <dbReference type="SAM" id="Phobius"/>
    </source>
</evidence>
<dbReference type="InterPro" id="IPR036179">
    <property type="entry name" value="Ig-like_dom_sf"/>
</dbReference>
<dbReference type="Proteomes" id="UP000823561">
    <property type="component" value="Chromosome 7"/>
</dbReference>
<dbReference type="EMBL" id="JADWDJ010000007">
    <property type="protein sequence ID" value="KAG5279049.1"/>
    <property type="molecule type" value="Genomic_DNA"/>
</dbReference>
<comment type="caution">
    <text evidence="3">The sequence shown here is derived from an EMBL/GenBank/DDBJ whole genome shotgun (WGS) entry which is preliminary data.</text>
</comment>
<dbReference type="GO" id="GO:0038023">
    <property type="term" value="F:signaling receptor activity"/>
    <property type="evidence" value="ECO:0007669"/>
    <property type="project" value="InterPro"/>
</dbReference>
<dbReference type="SUPFAM" id="SSF48726">
    <property type="entry name" value="Immunoglobulin"/>
    <property type="match status" value="1"/>
</dbReference>
<dbReference type="PANTHER" id="PTHR15343:SF1">
    <property type="entry name" value="CD7 ANTIGEN-LIKE"/>
    <property type="match status" value="1"/>
</dbReference>
<dbReference type="InterPro" id="IPR013783">
    <property type="entry name" value="Ig-like_fold"/>
</dbReference>
<dbReference type="GO" id="GO:0016020">
    <property type="term" value="C:membrane"/>
    <property type="evidence" value="ECO:0007669"/>
    <property type="project" value="InterPro"/>
</dbReference>
<feature type="transmembrane region" description="Helical" evidence="2">
    <location>
        <begin position="190"/>
        <end position="214"/>
    </location>
</feature>
<dbReference type="PANTHER" id="PTHR15343">
    <property type="entry name" value="CD7"/>
    <property type="match status" value="1"/>
</dbReference>